<dbReference type="PROSITE" id="PS50983">
    <property type="entry name" value="FE_B12_PBP"/>
    <property type="match status" value="1"/>
</dbReference>
<reference evidence="5 6" key="1">
    <citation type="submission" date="2017-10" db="EMBL/GenBank/DDBJ databases">
        <title>Sequencing the genomes of 1000 actinobacteria strains.</title>
        <authorList>
            <person name="Klenk H.-P."/>
        </authorList>
    </citation>
    <scope>NUCLEOTIDE SEQUENCE [LARGE SCALE GENOMIC DNA]</scope>
    <source>
        <strain evidence="5 6">DSM 46092</strain>
    </source>
</reference>
<dbReference type="Proteomes" id="UP000243542">
    <property type="component" value="Unassembled WGS sequence"/>
</dbReference>
<evidence type="ECO:0000259" key="4">
    <source>
        <dbReference type="PROSITE" id="PS50983"/>
    </source>
</evidence>
<gene>
    <name evidence="5" type="ORF">ATK36_0510</name>
</gene>
<dbReference type="PANTHER" id="PTHR30535">
    <property type="entry name" value="VITAMIN B12-BINDING PROTEIN"/>
    <property type="match status" value="1"/>
</dbReference>
<feature type="compositionally biased region" description="Low complexity" evidence="2">
    <location>
        <begin position="32"/>
        <end position="50"/>
    </location>
</feature>
<dbReference type="Pfam" id="PF01497">
    <property type="entry name" value="Peripla_BP_2"/>
    <property type="match status" value="1"/>
</dbReference>
<comment type="similarity">
    <text evidence="1">Belongs to the bacterial solute-binding protein 8 family.</text>
</comment>
<proteinExistence type="inferred from homology"/>
<name>A0A2A9G2U1_9PSEU</name>
<evidence type="ECO:0000313" key="5">
    <source>
        <dbReference type="EMBL" id="PFG56969.1"/>
    </source>
</evidence>
<feature type="chain" id="PRO_5039398840" evidence="3">
    <location>
        <begin position="33"/>
        <end position="342"/>
    </location>
</feature>
<feature type="signal peptide" evidence="3">
    <location>
        <begin position="1"/>
        <end position="32"/>
    </location>
</feature>
<protein>
    <submittedName>
        <fullName evidence="5">Iron complex transport system substrate-binding protein</fullName>
    </submittedName>
</protein>
<dbReference type="Gene3D" id="3.40.50.1980">
    <property type="entry name" value="Nitrogenase molybdenum iron protein domain"/>
    <property type="match status" value="2"/>
</dbReference>
<dbReference type="AlphaFoldDB" id="A0A2A9G2U1"/>
<dbReference type="InterPro" id="IPR002491">
    <property type="entry name" value="ABC_transptr_periplasmic_BD"/>
</dbReference>
<sequence>MTPREIPVRALRWTATTVAVLFGLTACGSADPATPAAAPSSAPPTSMSMDGHPQAPACPEPPQLSSPPRRVVTMDGGAAAILERLGVGDQIVGTAAPDFFKAFTGDEAAKLAKIKVIDPGQGNAEAVIAAKPDLVIGISSYSFGGFDGTPSVDQLAKAGAKSLVACDTNKGTAVKDLAATTTFVQQVAKVFGVEQRGAELVSQITAAVDKVKSTAGTPVRVLALSTPPAAGQPVMAQGGTGLANGVITLAGGKNIAEDALQDFANLSAEEVVKRDPQAIVVVSGFAPGSDEDLLNSIRSSPVLAGTVAVRENRFAVVPQSILLSPSVLNGDAVAKIAEALHK</sequence>
<evidence type="ECO:0000256" key="3">
    <source>
        <dbReference type="SAM" id="SignalP"/>
    </source>
</evidence>
<organism evidence="5 6">
    <name type="scientific">Amycolatopsis sulphurea</name>
    <dbReference type="NCBI Taxonomy" id="76022"/>
    <lineage>
        <taxon>Bacteria</taxon>
        <taxon>Bacillati</taxon>
        <taxon>Actinomycetota</taxon>
        <taxon>Actinomycetes</taxon>
        <taxon>Pseudonocardiales</taxon>
        <taxon>Pseudonocardiaceae</taxon>
        <taxon>Amycolatopsis</taxon>
    </lineage>
</organism>
<dbReference type="SUPFAM" id="SSF53807">
    <property type="entry name" value="Helical backbone' metal receptor"/>
    <property type="match status" value="1"/>
</dbReference>
<feature type="region of interest" description="Disordered" evidence="2">
    <location>
        <begin position="32"/>
        <end position="69"/>
    </location>
</feature>
<keyword evidence="6" id="KW-1185">Reference proteome</keyword>
<accession>A0A2A9G2U1</accession>
<evidence type="ECO:0000256" key="1">
    <source>
        <dbReference type="ARBA" id="ARBA00008814"/>
    </source>
</evidence>
<feature type="compositionally biased region" description="Pro residues" evidence="2">
    <location>
        <begin position="56"/>
        <end position="65"/>
    </location>
</feature>
<evidence type="ECO:0000256" key="2">
    <source>
        <dbReference type="SAM" id="MobiDB-lite"/>
    </source>
</evidence>
<feature type="domain" description="Fe/B12 periplasmic-binding" evidence="4">
    <location>
        <begin position="70"/>
        <end position="342"/>
    </location>
</feature>
<dbReference type="PROSITE" id="PS51257">
    <property type="entry name" value="PROKAR_LIPOPROTEIN"/>
    <property type="match status" value="1"/>
</dbReference>
<dbReference type="InterPro" id="IPR050902">
    <property type="entry name" value="ABC_Transporter_SBP"/>
</dbReference>
<evidence type="ECO:0000313" key="6">
    <source>
        <dbReference type="Proteomes" id="UP000243542"/>
    </source>
</evidence>
<keyword evidence="3" id="KW-0732">Signal</keyword>
<comment type="caution">
    <text evidence="5">The sequence shown here is derived from an EMBL/GenBank/DDBJ whole genome shotgun (WGS) entry which is preliminary data.</text>
</comment>
<dbReference type="EMBL" id="PDJK01000001">
    <property type="protein sequence ID" value="PFG56969.1"/>
    <property type="molecule type" value="Genomic_DNA"/>
</dbReference>
<dbReference type="PANTHER" id="PTHR30535:SF34">
    <property type="entry name" value="MOLYBDATE-BINDING PROTEIN MOLA"/>
    <property type="match status" value="1"/>
</dbReference>